<dbReference type="PANTHER" id="PTHR33204:SF18">
    <property type="entry name" value="TRANSCRIPTIONAL REGULATORY PROTEIN"/>
    <property type="match status" value="1"/>
</dbReference>
<organism evidence="5 6">
    <name type="scientific">Candidatus Nitrosocosmicus franklandianus</name>
    <dbReference type="NCBI Taxonomy" id="1798806"/>
    <lineage>
        <taxon>Archaea</taxon>
        <taxon>Nitrososphaerota</taxon>
        <taxon>Nitrososphaeria</taxon>
        <taxon>Nitrososphaerales</taxon>
        <taxon>Nitrososphaeraceae</taxon>
        <taxon>Candidatus Nitrosocosmicus</taxon>
    </lineage>
</organism>
<dbReference type="PANTHER" id="PTHR33204">
    <property type="entry name" value="TRANSCRIPTIONAL REGULATOR, MARR FAMILY"/>
    <property type="match status" value="1"/>
</dbReference>
<evidence type="ECO:0000256" key="3">
    <source>
        <dbReference type="ARBA" id="ARBA00023163"/>
    </source>
</evidence>
<keyword evidence="6" id="KW-1185">Reference proteome</keyword>
<feature type="domain" description="HTH hxlR-type" evidence="4">
    <location>
        <begin position="26"/>
        <end position="125"/>
    </location>
</feature>
<dbReference type="InterPro" id="IPR002577">
    <property type="entry name" value="HTH_HxlR"/>
</dbReference>
<keyword evidence="2" id="KW-0238">DNA-binding</keyword>
<dbReference type="InterPro" id="IPR036390">
    <property type="entry name" value="WH_DNA-bd_sf"/>
</dbReference>
<dbReference type="EMBL" id="LR216287">
    <property type="protein sequence ID" value="VFJ13988.1"/>
    <property type="molecule type" value="Genomic_DNA"/>
</dbReference>
<dbReference type="PROSITE" id="PS51118">
    <property type="entry name" value="HTH_HXLR"/>
    <property type="match status" value="1"/>
</dbReference>
<keyword evidence="1" id="KW-0805">Transcription regulation</keyword>
<dbReference type="InterPro" id="IPR036388">
    <property type="entry name" value="WH-like_DNA-bd_sf"/>
</dbReference>
<dbReference type="Pfam" id="PF01638">
    <property type="entry name" value="HxlR"/>
    <property type="match status" value="1"/>
</dbReference>
<name>A0A484IA48_9ARCH</name>
<evidence type="ECO:0000313" key="6">
    <source>
        <dbReference type="Proteomes" id="UP000294299"/>
    </source>
</evidence>
<gene>
    <name evidence="5" type="primary">hxlR</name>
    <name evidence="5" type="ORF">NFRAN_1666</name>
</gene>
<evidence type="ECO:0000259" key="4">
    <source>
        <dbReference type="PROSITE" id="PS51118"/>
    </source>
</evidence>
<accession>A0A484IA48</accession>
<evidence type="ECO:0000313" key="5">
    <source>
        <dbReference type="EMBL" id="VFJ13988.1"/>
    </source>
</evidence>
<reference evidence="5 6" key="1">
    <citation type="submission" date="2019-02" db="EMBL/GenBank/DDBJ databases">
        <authorList>
            <person name="Lehtovirta-Morley E L."/>
        </authorList>
    </citation>
    <scope>NUCLEOTIDE SEQUENCE [LARGE SCALE GENOMIC DNA]</scope>
    <source>
        <strain evidence="5">NFRAN1</strain>
    </source>
</reference>
<dbReference type="AlphaFoldDB" id="A0A484IA48"/>
<dbReference type="Proteomes" id="UP000294299">
    <property type="component" value="Chromosome NFRAN"/>
</dbReference>
<evidence type="ECO:0000256" key="1">
    <source>
        <dbReference type="ARBA" id="ARBA00023015"/>
    </source>
</evidence>
<sequence length="138" mass="16187">MKIVKNFNLEISSYCKREICMKGEKCEIADIWEILGKKWSLHILKNLSVNGTVRFNELKRLIPNVSSTVLSQRLLELERDGLITKRIYSEIPIRVEYSLTTRSKELETILQQLSNWTSKWNTQARKKEVKPFSQISKS</sequence>
<dbReference type="Gene3D" id="1.10.10.10">
    <property type="entry name" value="Winged helix-like DNA-binding domain superfamily/Winged helix DNA-binding domain"/>
    <property type="match status" value="1"/>
</dbReference>
<protein>
    <submittedName>
        <fullName evidence="5">HTH-type transcriptional activator HxlR</fullName>
    </submittedName>
</protein>
<dbReference type="KEGG" id="nfn:NFRAN_1666"/>
<proteinExistence type="predicted"/>
<keyword evidence="3" id="KW-0804">Transcription</keyword>
<evidence type="ECO:0000256" key="2">
    <source>
        <dbReference type="ARBA" id="ARBA00023125"/>
    </source>
</evidence>
<dbReference type="SUPFAM" id="SSF46785">
    <property type="entry name" value="Winged helix' DNA-binding domain"/>
    <property type="match status" value="1"/>
</dbReference>
<dbReference type="GO" id="GO:0003677">
    <property type="term" value="F:DNA binding"/>
    <property type="evidence" value="ECO:0007669"/>
    <property type="project" value="UniProtKB-KW"/>
</dbReference>